<evidence type="ECO:0000313" key="1">
    <source>
        <dbReference type="EMBL" id="ESR49878.1"/>
    </source>
</evidence>
<feature type="non-terminal residue" evidence="1">
    <location>
        <position position="117"/>
    </location>
</feature>
<feature type="non-terminal residue" evidence="1">
    <location>
        <position position="1"/>
    </location>
</feature>
<dbReference type="AlphaFoldDB" id="V4SPZ4"/>
<reference evidence="1 2" key="1">
    <citation type="submission" date="2013-10" db="EMBL/GenBank/DDBJ databases">
        <authorList>
            <consortium name="International Citrus Genome Consortium"/>
            <person name="Jenkins J."/>
            <person name="Schmutz J."/>
            <person name="Prochnik S."/>
            <person name="Rokhsar D."/>
            <person name="Gmitter F."/>
            <person name="Ollitrault P."/>
            <person name="Machado M."/>
            <person name="Talon M."/>
            <person name="Wincker P."/>
            <person name="Jaillon O."/>
            <person name="Morgante M."/>
        </authorList>
    </citation>
    <scope>NUCLEOTIDE SEQUENCE</scope>
    <source>
        <strain evidence="2">cv. Clemenules</strain>
    </source>
</reference>
<proteinExistence type="predicted"/>
<dbReference type="InParanoid" id="V4SPZ4"/>
<dbReference type="KEGG" id="cic:CICLE_v10033405mg"/>
<dbReference type="Gramene" id="ESR49878">
    <property type="protein sequence ID" value="ESR49878"/>
    <property type="gene ID" value="CICLE_v10033405mg"/>
</dbReference>
<evidence type="ECO:0000313" key="2">
    <source>
        <dbReference type="Proteomes" id="UP000030687"/>
    </source>
</evidence>
<dbReference type="EMBL" id="KI536726">
    <property type="protein sequence ID" value="ESR49878.1"/>
    <property type="molecule type" value="Genomic_DNA"/>
</dbReference>
<dbReference type="Proteomes" id="UP000030687">
    <property type="component" value="Unassembled WGS sequence"/>
</dbReference>
<keyword evidence="2" id="KW-1185">Reference proteome</keyword>
<sequence>TESPPVMFYAKICLVQDLLGRSFRVSVAEARLPRHQFEAVIKLILSCFDSTMSVVEKILISVREKLDPIVTAIEEPKDIWTLPMTELAGSPLAWVKRLNRHNGSSVESTFRSKLNMQ</sequence>
<organism evidence="1 2">
    <name type="scientific">Citrus clementina</name>
    <name type="common">Clementine</name>
    <name type="synonym">Citrus deliciosa x Citrus sinensis</name>
    <dbReference type="NCBI Taxonomy" id="85681"/>
    <lineage>
        <taxon>Eukaryota</taxon>
        <taxon>Viridiplantae</taxon>
        <taxon>Streptophyta</taxon>
        <taxon>Embryophyta</taxon>
        <taxon>Tracheophyta</taxon>
        <taxon>Spermatophyta</taxon>
        <taxon>Magnoliopsida</taxon>
        <taxon>eudicotyledons</taxon>
        <taxon>Gunneridae</taxon>
        <taxon>Pentapetalae</taxon>
        <taxon>rosids</taxon>
        <taxon>malvids</taxon>
        <taxon>Sapindales</taxon>
        <taxon>Rutaceae</taxon>
        <taxon>Aurantioideae</taxon>
        <taxon>Citrus</taxon>
    </lineage>
</organism>
<gene>
    <name evidence="1" type="ORF">CICLE_v10033405mg</name>
</gene>
<name>V4SPZ4_CITCL</name>
<protein>
    <submittedName>
        <fullName evidence="1">Uncharacterized protein</fullName>
    </submittedName>
</protein>
<accession>V4SPZ4</accession>